<dbReference type="Proteomes" id="UP000305948">
    <property type="component" value="Unassembled WGS sequence"/>
</dbReference>
<dbReference type="STRING" id="5364.A0A5C3MXP4"/>
<name>A0A5C3MXP4_9AGAM</name>
<sequence>MPYINRPYRHRPSFIDYLSRYIDTPEVIPPQAHFAVELSSFPAHFAGTWLGRTPSCRRKDAPGIAQKEAKPDMVNYATGYKQEIGVLEKSEYETLEEVDASHVCWEWRSDMGFTVFVRSGIGVMPPISAMLWVPLSQRKTCCPTPTPHYDWLVSFNTSAVRYRLVDP</sequence>
<dbReference type="EMBL" id="ML213532">
    <property type="protein sequence ID" value="TFK46241.1"/>
    <property type="molecule type" value="Genomic_DNA"/>
</dbReference>
<reference evidence="1 2" key="1">
    <citation type="journal article" date="2019" name="Nat. Ecol. Evol.">
        <title>Megaphylogeny resolves global patterns of mushroom evolution.</title>
        <authorList>
            <person name="Varga T."/>
            <person name="Krizsan K."/>
            <person name="Foldi C."/>
            <person name="Dima B."/>
            <person name="Sanchez-Garcia M."/>
            <person name="Sanchez-Ramirez S."/>
            <person name="Szollosi G.J."/>
            <person name="Szarkandi J.G."/>
            <person name="Papp V."/>
            <person name="Albert L."/>
            <person name="Andreopoulos W."/>
            <person name="Angelini C."/>
            <person name="Antonin V."/>
            <person name="Barry K.W."/>
            <person name="Bougher N.L."/>
            <person name="Buchanan P."/>
            <person name="Buyck B."/>
            <person name="Bense V."/>
            <person name="Catcheside P."/>
            <person name="Chovatia M."/>
            <person name="Cooper J."/>
            <person name="Damon W."/>
            <person name="Desjardin D."/>
            <person name="Finy P."/>
            <person name="Geml J."/>
            <person name="Haridas S."/>
            <person name="Hughes K."/>
            <person name="Justo A."/>
            <person name="Karasinski D."/>
            <person name="Kautmanova I."/>
            <person name="Kiss B."/>
            <person name="Kocsube S."/>
            <person name="Kotiranta H."/>
            <person name="LaButti K.M."/>
            <person name="Lechner B.E."/>
            <person name="Liimatainen K."/>
            <person name="Lipzen A."/>
            <person name="Lukacs Z."/>
            <person name="Mihaltcheva S."/>
            <person name="Morgado L.N."/>
            <person name="Niskanen T."/>
            <person name="Noordeloos M.E."/>
            <person name="Ohm R.A."/>
            <person name="Ortiz-Santana B."/>
            <person name="Ovrebo C."/>
            <person name="Racz N."/>
            <person name="Riley R."/>
            <person name="Savchenko A."/>
            <person name="Shiryaev A."/>
            <person name="Soop K."/>
            <person name="Spirin V."/>
            <person name="Szebenyi C."/>
            <person name="Tomsovsky M."/>
            <person name="Tulloss R.E."/>
            <person name="Uehling J."/>
            <person name="Grigoriev I.V."/>
            <person name="Vagvolgyi C."/>
            <person name="Papp T."/>
            <person name="Martin F.M."/>
            <person name="Miettinen O."/>
            <person name="Hibbett D.S."/>
            <person name="Nagy L.G."/>
        </authorList>
    </citation>
    <scope>NUCLEOTIDE SEQUENCE [LARGE SCALE GENOMIC DNA]</scope>
    <source>
        <strain evidence="1 2">OMC1185</strain>
    </source>
</reference>
<protein>
    <submittedName>
        <fullName evidence="1">Uncharacterized protein</fullName>
    </submittedName>
</protein>
<gene>
    <name evidence="1" type="ORF">OE88DRAFT_1638641</name>
</gene>
<keyword evidence="2" id="KW-1185">Reference proteome</keyword>
<accession>A0A5C3MXP4</accession>
<proteinExistence type="predicted"/>
<evidence type="ECO:0000313" key="2">
    <source>
        <dbReference type="Proteomes" id="UP000305948"/>
    </source>
</evidence>
<organism evidence="1 2">
    <name type="scientific">Heliocybe sulcata</name>
    <dbReference type="NCBI Taxonomy" id="5364"/>
    <lineage>
        <taxon>Eukaryota</taxon>
        <taxon>Fungi</taxon>
        <taxon>Dikarya</taxon>
        <taxon>Basidiomycota</taxon>
        <taxon>Agaricomycotina</taxon>
        <taxon>Agaricomycetes</taxon>
        <taxon>Gloeophyllales</taxon>
        <taxon>Gloeophyllaceae</taxon>
        <taxon>Heliocybe</taxon>
    </lineage>
</organism>
<dbReference type="OrthoDB" id="74360at2759"/>
<dbReference type="AlphaFoldDB" id="A0A5C3MXP4"/>
<evidence type="ECO:0000313" key="1">
    <source>
        <dbReference type="EMBL" id="TFK46241.1"/>
    </source>
</evidence>